<dbReference type="Gene3D" id="3.40.50.720">
    <property type="entry name" value="NAD(P)-binding Rossmann-like Domain"/>
    <property type="match status" value="1"/>
</dbReference>
<organism evidence="3 4">
    <name type="scientific">Mycena sanguinolenta</name>
    <dbReference type="NCBI Taxonomy" id="230812"/>
    <lineage>
        <taxon>Eukaryota</taxon>
        <taxon>Fungi</taxon>
        <taxon>Dikarya</taxon>
        <taxon>Basidiomycota</taxon>
        <taxon>Agaricomycotina</taxon>
        <taxon>Agaricomycetes</taxon>
        <taxon>Agaricomycetidae</taxon>
        <taxon>Agaricales</taxon>
        <taxon>Marasmiineae</taxon>
        <taxon>Mycenaceae</taxon>
        <taxon>Mycena</taxon>
    </lineage>
</organism>
<reference evidence="3" key="1">
    <citation type="submission" date="2020-05" db="EMBL/GenBank/DDBJ databases">
        <title>Mycena genomes resolve the evolution of fungal bioluminescence.</title>
        <authorList>
            <person name="Tsai I.J."/>
        </authorList>
    </citation>
    <scope>NUCLEOTIDE SEQUENCE</scope>
    <source>
        <strain evidence="3">160909Yilan</strain>
    </source>
</reference>
<keyword evidence="2" id="KW-0560">Oxidoreductase</keyword>
<name>A0A8H6Y1B5_9AGAR</name>
<proteinExistence type="inferred from homology"/>
<comment type="similarity">
    <text evidence="1">Belongs to the short-chain dehydrogenases/reductases (SDR) family.</text>
</comment>
<protein>
    <submittedName>
        <fullName evidence="3">Short-chain dehydrogenase/reductase family protein</fullName>
    </submittedName>
</protein>
<accession>A0A8H6Y1B5</accession>
<dbReference type="InterPro" id="IPR002347">
    <property type="entry name" value="SDR_fam"/>
</dbReference>
<dbReference type="Pfam" id="PF00106">
    <property type="entry name" value="adh_short"/>
    <property type="match status" value="1"/>
</dbReference>
<dbReference type="EMBL" id="JACAZH010000013">
    <property type="protein sequence ID" value="KAF7351428.1"/>
    <property type="molecule type" value="Genomic_DNA"/>
</dbReference>
<comment type="caution">
    <text evidence="3">The sequence shown here is derived from an EMBL/GenBank/DDBJ whole genome shotgun (WGS) entry which is preliminary data.</text>
</comment>
<sequence length="352" mass="38078">MSISLLLIHYNPWSFLTNLWKLAFSFTTTAEEVATAFAHEIKGKNVLITGTSQNGIGWETARVIAKHANLVIITGYNDDRLKLSEDAIKKDVPSANIRRLTLDLSSLAAVRKAAAEVNAYSEPIHVLIHNAAAAVGPFKLTVDGLESQIATDHVGPFLFTKLLAAKLLATKTPSYTPRVVFVSSGAHNFGPGVDFTAITHPNSETYNSAVAYFAAKSANILTAIELSKRSQGAINAYSLHPGVILTNLSSKEESLSTMQEMGILGPDGLPNTEKFQWKTIAQGAATTVAAAFDPRINDKPGSYLNDWQLANEAVAAHSSDPVNTERLWKITEEIIGEKFIFEAPAHVPRSLI</sequence>
<dbReference type="InterPro" id="IPR036291">
    <property type="entry name" value="NAD(P)-bd_dom_sf"/>
</dbReference>
<evidence type="ECO:0000256" key="1">
    <source>
        <dbReference type="ARBA" id="ARBA00006484"/>
    </source>
</evidence>
<evidence type="ECO:0000313" key="3">
    <source>
        <dbReference type="EMBL" id="KAF7351428.1"/>
    </source>
</evidence>
<dbReference type="GO" id="GO:0016491">
    <property type="term" value="F:oxidoreductase activity"/>
    <property type="evidence" value="ECO:0007669"/>
    <property type="project" value="UniProtKB-KW"/>
</dbReference>
<dbReference type="PANTHER" id="PTHR24320:SF283">
    <property type="entry name" value="RETINOL DEHYDROGENASE 11"/>
    <property type="match status" value="1"/>
</dbReference>
<evidence type="ECO:0000313" key="4">
    <source>
        <dbReference type="Proteomes" id="UP000623467"/>
    </source>
</evidence>
<dbReference type="PANTHER" id="PTHR24320">
    <property type="entry name" value="RETINOL DEHYDROGENASE"/>
    <property type="match status" value="1"/>
</dbReference>
<dbReference type="AlphaFoldDB" id="A0A8H6Y1B5"/>
<dbReference type="SUPFAM" id="SSF51735">
    <property type="entry name" value="NAD(P)-binding Rossmann-fold domains"/>
    <property type="match status" value="1"/>
</dbReference>
<gene>
    <name evidence="3" type="ORF">MSAN_01574800</name>
</gene>
<dbReference type="OrthoDB" id="191139at2759"/>
<evidence type="ECO:0000256" key="2">
    <source>
        <dbReference type="ARBA" id="ARBA00023002"/>
    </source>
</evidence>
<keyword evidence="4" id="KW-1185">Reference proteome</keyword>
<dbReference type="Proteomes" id="UP000623467">
    <property type="component" value="Unassembled WGS sequence"/>
</dbReference>